<dbReference type="GO" id="GO:0006508">
    <property type="term" value="P:proteolysis"/>
    <property type="evidence" value="ECO:0007669"/>
    <property type="project" value="UniProtKB-KW"/>
</dbReference>
<dbReference type="SUPFAM" id="SSF53187">
    <property type="entry name" value="Zn-dependent exopeptidases"/>
    <property type="match status" value="1"/>
</dbReference>
<evidence type="ECO:0000256" key="5">
    <source>
        <dbReference type="ARBA" id="ARBA00023211"/>
    </source>
</evidence>
<feature type="domain" description="Cytosol aminopeptidase" evidence="6">
    <location>
        <begin position="308"/>
        <end position="315"/>
    </location>
</feature>
<comment type="similarity">
    <text evidence="1">Belongs to the peptidase M17 family.</text>
</comment>
<evidence type="ECO:0000256" key="3">
    <source>
        <dbReference type="ARBA" id="ARBA00022670"/>
    </source>
</evidence>
<sequence length="466" mass="49193">MSDKNALIQPDRGQKATAIHLVDKDGLEAFLKDRTPAQRATLEAQKFAADGYTHAVFPDGEGWAVAAGVANAASLSSWCMARLADVLPGGTYRRAGGEPGAAMLGWITGQYRFDRYKSDAADDAPRILLTGEPRAIDATIAEAEAIELVRDLVNTPAEDMGPGQLEAEAEALGKAFGGQVRITRGDLLEREFPMVQMVGRAAGRAHAPRMIELEWGDAKNPRLAIIGKGVCFDSGGLDIKPSSAMLLMKKDMGGAAHALALARLVMGAQLPVRLHLLVPAVENAVAGNAFRPGDVLKSRAGISVEVGNTDAEGRLVLADALTRAGEGADGKLPDLVIDFATLTGAARVALGPDLPALFAREDATAQALLDGGAAADDPCWRLPLFDGYREMLKSDIADINNAGSGGFAGAVTAALFMDRFVPKGIDWAHFDTFAWRPAAKPGRPKGGDALGLRAAWHMLQRRYAKG</sequence>
<keyword evidence="8" id="KW-1185">Reference proteome</keyword>
<dbReference type="GO" id="GO:0070006">
    <property type="term" value="F:metalloaminopeptidase activity"/>
    <property type="evidence" value="ECO:0007669"/>
    <property type="project" value="InterPro"/>
</dbReference>
<dbReference type="PANTHER" id="PTHR11963:SF20">
    <property type="entry name" value="PEPTIDASE B"/>
    <property type="match status" value="1"/>
</dbReference>
<evidence type="ECO:0000256" key="1">
    <source>
        <dbReference type="ARBA" id="ARBA00009528"/>
    </source>
</evidence>
<dbReference type="GO" id="GO:0030145">
    <property type="term" value="F:manganese ion binding"/>
    <property type="evidence" value="ECO:0007669"/>
    <property type="project" value="InterPro"/>
</dbReference>
<keyword evidence="5" id="KW-0464">Manganese</keyword>
<comment type="caution">
    <text evidence="7">The sequence shown here is derived from an EMBL/GenBank/DDBJ whole genome shotgun (WGS) entry which is preliminary data.</text>
</comment>
<evidence type="ECO:0000256" key="4">
    <source>
        <dbReference type="ARBA" id="ARBA00022801"/>
    </source>
</evidence>
<proteinExistence type="inferred from homology"/>
<dbReference type="InterPro" id="IPR043472">
    <property type="entry name" value="Macro_dom-like"/>
</dbReference>
<dbReference type="InterPro" id="IPR048816">
    <property type="entry name" value="Peptidase_M17_N_1"/>
</dbReference>
<keyword evidence="2 7" id="KW-0031">Aminopeptidase</keyword>
<dbReference type="CDD" id="cd00433">
    <property type="entry name" value="Peptidase_M17"/>
    <property type="match status" value="1"/>
</dbReference>
<dbReference type="RefSeq" id="WP_189620991.1">
    <property type="nucleotide sequence ID" value="NZ_BMZA01000006.1"/>
</dbReference>
<name>A0A918PFA0_9SPHN</name>
<dbReference type="Proteomes" id="UP000648075">
    <property type="component" value="Unassembled WGS sequence"/>
</dbReference>
<dbReference type="PRINTS" id="PR00481">
    <property type="entry name" value="LAMNOPPTDASE"/>
</dbReference>
<evidence type="ECO:0000313" key="7">
    <source>
        <dbReference type="EMBL" id="GGZ04558.1"/>
    </source>
</evidence>
<evidence type="ECO:0000313" key="8">
    <source>
        <dbReference type="Proteomes" id="UP000648075"/>
    </source>
</evidence>
<keyword evidence="3" id="KW-0645">Protease</keyword>
<evidence type="ECO:0000259" key="6">
    <source>
        <dbReference type="PROSITE" id="PS00631"/>
    </source>
</evidence>
<dbReference type="PROSITE" id="PS00631">
    <property type="entry name" value="CYTOSOL_AP"/>
    <property type="match status" value="1"/>
</dbReference>
<reference evidence="7" key="2">
    <citation type="submission" date="2020-09" db="EMBL/GenBank/DDBJ databases">
        <authorList>
            <person name="Sun Q."/>
            <person name="Kim S."/>
        </authorList>
    </citation>
    <scope>NUCLEOTIDE SEQUENCE</scope>
    <source>
        <strain evidence="7">KCTC 32255</strain>
    </source>
</reference>
<keyword evidence="4" id="KW-0378">Hydrolase</keyword>
<dbReference type="Pfam" id="PF00883">
    <property type="entry name" value="Peptidase_M17"/>
    <property type="match status" value="1"/>
</dbReference>
<protein>
    <submittedName>
        <fullName evidence="7">Leucyl aminopeptidase</fullName>
    </submittedName>
</protein>
<dbReference type="Pfam" id="PF21337">
    <property type="entry name" value="Peptidase_M17_N_1"/>
    <property type="match status" value="1"/>
</dbReference>
<accession>A0A918PFA0</accession>
<evidence type="ECO:0000256" key="2">
    <source>
        <dbReference type="ARBA" id="ARBA00022438"/>
    </source>
</evidence>
<dbReference type="PANTHER" id="PTHR11963">
    <property type="entry name" value="LEUCINE AMINOPEPTIDASE-RELATED"/>
    <property type="match status" value="1"/>
</dbReference>
<dbReference type="InterPro" id="IPR011356">
    <property type="entry name" value="Leucine_aapep/pepB"/>
</dbReference>
<dbReference type="GO" id="GO:0005737">
    <property type="term" value="C:cytoplasm"/>
    <property type="evidence" value="ECO:0007669"/>
    <property type="project" value="InterPro"/>
</dbReference>
<dbReference type="AlphaFoldDB" id="A0A918PFA0"/>
<dbReference type="Gene3D" id="3.40.630.10">
    <property type="entry name" value="Zn peptidases"/>
    <property type="match status" value="1"/>
</dbReference>
<dbReference type="EMBL" id="BMZA01000006">
    <property type="protein sequence ID" value="GGZ04558.1"/>
    <property type="molecule type" value="Genomic_DNA"/>
</dbReference>
<dbReference type="InterPro" id="IPR000819">
    <property type="entry name" value="Peptidase_M17_C"/>
</dbReference>
<gene>
    <name evidence="7" type="ORF">GCM10011614_19210</name>
</gene>
<organism evidence="7 8">
    <name type="scientific">Novosphingobium colocasiae</name>
    <dbReference type="NCBI Taxonomy" id="1256513"/>
    <lineage>
        <taxon>Bacteria</taxon>
        <taxon>Pseudomonadati</taxon>
        <taxon>Pseudomonadota</taxon>
        <taxon>Alphaproteobacteria</taxon>
        <taxon>Sphingomonadales</taxon>
        <taxon>Sphingomonadaceae</taxon>
        <taxon>Novosphingobium</taxon>
    </lineage>
</organism>
<reference evidence="7" key="1">
    <citation type="journal article" date="2014" name="Int. J. Syst. Evol. Microbiol.">
        <title>Complete genome sequence of Corynebacterium casei LMG S-19264T (=DSM 44701T), isolated from a smear-ripened cheese.</title>
        <authorList>
            <consortium name="US DOE Joint Genome Institute (JGI-PGF)"/>
            <person name="Walter F."/>
            <person name="Albersmeier A."/>
            <person name="Kalinowski J."/>
            <person name="Ruckert C."/>
        </authorList>
    </citation>
    <scope>NUCLEOTIDE SEQUENCE</scope>
    <source>
        <strain evidence="7">KCTC 32255</strain>
    </source>
</reference>
<dbReference type="Gene3D" id="3.40.220.10">
    <property type="entry name" value="Leucine Aminopeptidase, subunit E, domain 1"/>
    <property type="match status" value="1"/>
</dbReference>